<evidence type="ECO:0000256" key="2">
    <source>
        <dbReference type="ARBA" id="ARBA00022670"/>
    </source>
</evidence>
<evidence type="ECO:0000256" key="1">
    <source>
        <dbReference type="ARBA" id="ARBA00011073"/>
    </source>
</evidence>
<dbReference type="PRINTS" id="PR00723">
    <property type="entry name" value="SUBTILISIN"/>
</dbReference>
<evidence type="ECO:0000259" key="11">
    <source>
        <dbReference type="Pfam" id="PF05922"/>
    </source>
</evidence>
<dbReference type="Gene3D" id="3.50.30.30">
    <property type="match status" value="1"/>
</dbReference>
<evidence type="ECO:0000313" key="13">
    <source>
        <dbReference type="EMBL" id="TDR40821.1"/>
    </source>
</evidence>
<proteinExistence type="inferred from homology"/>
<feature type="active site" description="Charge relay system" evidence="5 6">
    <location>
        <position position="197"/>
    </location>
</feature>
<evidence type="ECO:0000259" key="12">
    <source>
        <dbReference type="Pfam" id="PF17766"/>
    </source>
</evidence>
<dbReference type="InterPro" id="IPR015500">
    <property type="entry name" value="Peptidase_S8_subtilisin-rel"/>
</dbReference>
<feature type="signal peptide" evidence="9">
    <location>
        <begin position="1"/>
        <end position="27"/>
    </location>
</feature>
<dbReference type="PANTHER" id="PTHR10795">
    <property type="entry name" value="PROPROTEIN CONVERTASE SUBTILISIN/KEXIN"/>
    <property type="match status" value="1"/>
</dbReference>
<keyword evidence="4 6" id="KW-0720">Serine protease</keyword>
<dbReference type="GO" id="GO:0004252">
    <property type="term" value="F:serine-type endopeptidase activity"/>
    <property type="evidence" value="ECO:0007669"/>
    <property type="project" value="UniProtKB-UniRule"/>
</dbReference>
<dbReference type="InterPro" id="IPR010259">
    <property type="entry name" value="S8pro/Inhibitor_I9"/>
</dbReference>
<keyword evidence="14" id="KW-1185">Reference proteome</keyword>
<organism evidence="13 14">
    <name type="scientific">Tahibacter aquaticus</name>
    <dbReference type="NCBI Taxonomy" id="520092"/>
    <lineage>
        <taxon>Bacteria</taxon>
        <taxon>Pseudomonadati</taxon>
        <taxon>Pseudomonadota</taxon>
        <taxon>Gammaproteobacteria</taxon>
        <taxon>Lysobacterales</taxon>
        <taxon>Rhodanobacteraceae</taxon>
        <taxon>Tahibacter</taxon>
    </lineage>
</organism>
<dbReference type="InterPro" id="IPR023828">
    <property type="entry name" value="Peptidase_S8_Ser-AS"/>
</dbReference>
<keyword evidence="2 6" id="KW-0645">Protease</keyword>
<reference evidence="13 14" key="1">
    <citation type="submission" date="2019-03" db="EMBL/GenBank/DDBJ databases">
        <title>Genomic Encyclopedia of Type Strains, Phase IV (KMG-IV): sequencing the most valuable type-strain genomes for metagenomic binning, comparative biology and taxonomic classification.</title>
        <authorList>
            <person name="Goeker M."/>
        </authorList>
    </citation>
    <scope>NUCLEOTIDE SEQUENCE [LARGE SCALE GENOMIC DNA]</scope>
    <source>
        <strain evidence="13 14">DSM 21667</strain>
    </source>
</reference>
<evidence type="ECO:0000256" key="5">
    <source>
        <dbReference type="PIRSR" id="PIRSR615500-1"/>
    </source>
</evidence>
<dbReference type="RefSeq" id="WP_133820186.1">
    <property type="nucleotide sequence ID" value="NZ_SNZH01000012.1"/>
</dbReference>
<dbReference type="PROSITE" id="PS51892">
    <property type="entry name" value="SUBTILASE"/>
    <property type="match status" value="1"/>
</dbReference>
<feature type="domain" description="Subtilisin-like protease fibronectin type-III" evidence="12">
    <location>
        <begin position="709"/>
        <end position="804"/>
    </location>
</feature>
<comment type="similarity">
    <text evidence="1 6 7">Belongs to the peptidase S8 family.</text>
</comment>
<evidence type="ECO:0000256" key="8">
    <source>
        <dbReference type="SAM" id="MobiDB-lite"/>
    </source>
</evidence>
<feature type="chain" id="PRO_5020198826" evidence="9">
    <location>
        <begin position="28"/>
        <end position="1133"/>
    </location>
</feature>
<dbReference type="InterPro" id="IPR045051">
    <property type="entry name" value="SBT"/>
</dbReference>
<keyword evidence="9" id="KW-0732">Signal</keyword>
<evidence type="ECO:0000256" key="9">
    <source>
        <dbReference type="SAM" id="SignalP"/>
    </source>
</evidence>
<dbReference type="AlphaFoldDB" id="A0A4R6YRR5"/>
<accession>A0A4R6YRR5</accession>
<sequence>MKVSQLRRRTALVAAIALTIFGTGASAGNPGGEESVAAGASRSGERAFTDPATGAAVTRSRFIVGLKDAPLALAASIPRRENRRLALESMVAQSYVAQLQAQQDQVLAQASALLGREVTTLLRFQHAYNGFVAELSDAEASQLLSLPQVARVEADGEYTLDTDRGPTMINAPAVWDGSGTLGNLASKGAGVVVGVIDSGLNIANPAYAAMGDDGYAHVNPLGAGSYLGWCNPSNPNHVPTRDLCNDKLIGGWDFMDALAAAPNVEARGFEDEGGHGSHTSSTAVGNARQVTFNGINRNVSGVAPHANLVIYDACYTSAAGGQCPFSATTASANQAVADGVVDVLSYSIGGGAQPWTDATSQAFLAAQNAGIVVVASAGNSGPTPATLGHLEPWTITVGGTMHDRVFGFNFSLTAPGSLPPNTQNLTVRPGGAPIATATLTGPIIVSPNFGNGATDGCVAYPADAFRRPAAPGGVSGIAVLRLDGATSACASGVRRTAALNAGASGVIFVDVAPLSLGASATSYSMLLRDWVNVAAHIATSPATADARIEVPLQVTAGAPDAVYYSTSRGPNAFNLLKPDLAAPGVEILAAYTRWASAAPAPFGGAVNTANNTVVNAISGTSMAAPHVAGSAALLRSLNRSWTPAQIKSALTTTANPNLMEVDGLTPTTPFATGAGRIDVARASKAGLVLDETGANYAAANPALGGDPGQLNIASFQNLSCVGTCTFARTLKSTRTAPVTWTATVNGFAAGVVTVAPTSFSVANAATQAITLSADSLQLPDAQTLFGELVLTPSNAAIPTARLPIALRRGLPEIDITPMSLSAVVSAGLSVTRNLDVRNLGNPSVDWDIDPAGTAPVNLQNQAYDGIRGNSSNFFTGQNAGFYQAEDFTSPDDAALRSIDVNGFMTGSGGTLQATATQITFKVYSDAAGQPAGSPEAGAAGELYSCVRTPSGPNSGGLIFRTTDGASFGLNLDTAAAAGCPAPPALAAGVRYWAVVYPTVPGTTASRRWIYGRATSTNGLPPMSISTPSLGTPNWTALTAVAGPPPSIASLALGITTNVVCGAPWLSASPTSGSLGVAGTATSVITANAASLALGTYRGFVCVDSNGTDLDEPKTAVPFVLEVGDGLFADGFEP</sequence>
<feature type="active site" description="Charge relay system" evidence="5 6">
    <location>
        <position position="621"/>
    </location>
</feature>
<dbReference type="Pfam" id="PF17766">
    <property type="entry name" value="fn3_6"/>
    <property type="match status" value="1"/>
</dbReference>
<feature type="domain" description="Peptidase S8/S53" evidence="10">
    <location>
        <begin position="188"/>
        <end position="661"/>
    </location>
</feature>
<feature type="domain" description="Inhibitor I9" evidence="11">
    <location>
        <begin position="62"/>
        <end position="160"/>
    </location>
</feature>
<dbReference type="InterPro" id="IPR036852">
    <property type="entry name" value="Peptidase_S8/S53_dom_sf"/>
</dbReference>
<dbReference type="OrthoDB" id="1114329at2"/>
<comment type="caution">
    <text evidence="13">The sequence shown here is derived from an EMBL/GenBank/DDBJ whole genome shotgun (WGS) entry which is preliminary data.</text>
</comment>
<keyword evidence="3 6" id="KW-0378">Hydrolase</keyword>
<feature type="region of interest" description="Disordered" evidence="8">
    <location>
        <begin position="30"/>
        <end position="50"/>
    </location>
</feature>
<evidence type="ECO:0000313" key="14">
    <source>
        <dbReference type="Proteomes" id="UP000295293"/>
    </source>
</evidence>
<evidence type="ECO:0000259" key="10">
    <source>
        <dbReference type="Pfam" id="PF00082"/>
    </source>
</evidence>
<gene>
    <name evidence="13" type="ORF">DFR29_112135</name>
</gene>
<dbReference type="SUPFAM" id="SSF52743">
    <property type="entry name" value="Subtilisin-like"/>
    <property type="match status" value="1"/>
</dbReference>
<evidence type="ECO:0000256" key="6">
    <source>
        <dbReference type="PROSITE-ProRule" id="PRU01240"/>
    </source>
</evidence>
<name>A0A4R6YRR5_9GAMM</name>
<protein>
    <submittedName>
        <fullName evidence="13">Peptidase inhibitor I9</fullName>
    </submittedName>
</protein>
<evidence type="ECO:0000256" key="4">
    <source>
        <dbReference type="ARBA" id="ARBA00022825"/>
    </source>
</evidence>
<dbReference type="Gene3D" id="3.40.50.200">
    <property type="entry name" value="Peptidase S8/S53 domain"/>
    <property type="match status" value="1"/>
</dbReference>
<dbReference type="PROSITE" id="PS00138">
    <property type="entry name" value="SUBTILASE_SER"/>
    <property type="match status" value="1"/>
</dbReference>
<dbReference type="InterPro" id="IPR000209">
    <property type="entry name" value="Peptidase_S8/S53_dom"/>
</dbReference>
<dbReference type="InterPro" id="IPR041469">
    <property type="entry name" value="Subtilisin-like_FN3"/>
</dbReference>
<feature type="active site" description="Charge relay system" evidence="5 6">
    <location>
        <position position="275"/>
    </location>
</feature>
<dbReference type="GO" id="GO:0006508">
    <property type="term" value="P:proteolysis"/>
    <property type="evidence" value="ECO:0007669"/>
    <property type="project" value="UniProtKB-KW"/>
</dbReference>
<dbReference type="PROSITE" id="PS00136">
    <property type="entry name" value="SUBTILASE_ASP"/>
    <property type="match status" value="1"/>
</dbReference>
<dbReference type="Proteomes" id="UP000295293">
    <property type="component" value="Unassembled WGS sequence"/>
</dbReference>
<evidence type="ECO:0000256" key="3">
    <source>
        <dbReference type="ARBA" id="ARBA00022801"/>
    </source>
</evidence>
<dbReference type="EMBL" id="SNZH01000012">
    <property type="protein sequence ID" value="TDR40821.1"/>
    <property type="molecule type" value="Genomic_DNA"/>
</dbReference>
<dbReference type="InterPro" id="IPR023827">
    <property type="entry name" value="Peptidase_S8_Asp-AS"/>
</dbReference>
<dbReference type="Pfam" id="PF05922">
    <property type="entry name" value="Inhibitor_I9"/>
    <property type="match status" value="1"/>
</dbReference>
<evidence type="ECO:0000256" key="7">
    <source>
        <dbReference type="RuleBase" id="RU003355"/>
    </source>
</evidence>
<dbReference type="Pfam" id="PF00082">
    <property type="entry name" value="Peptidase_S8"/>
    <property type="match status" value="1"/>
</dbReference>